<dbReference type="InterPro" id="IPR001148">
    <property type="entry name" value="CA_dom"/>
</dbReference>
<dbReference type="Gene3D" id="3.10.200.10">
    <property type="entry name" value="Alpha carbonic anhydrase"/>
    <property type="match status" value="1"/>
</dbReference>
<dbReference type="SMART" id="SM01057">
    <property type="entry name" value="Carb_anhydrase"/>
    <property type="match status" value="1"/>
</dbReference>
<name>A0A0A3ASR9_9PAST</name>
<evidence type="ECO:0000313" key="9">
    <source>
        <dbReference type="Proteomes" id="UP000030380"/>
    </source>
</evidence>
<evidence type="ECO:0000313" key="8">
    <source>
        <dbReference type="EMBL" id="KGQ70792.1"/>
    </source>
</evidence>
<keyword evidence="3" id="KW-0479">Metal-binding</keyword>
<feature type="domain" description="Alpha-carbonic anhydrase" evidence="7">
    <location>
        <begin position="23"/>
        <end position="246"/>
    </location>
</feature>
<evidence type="ECO:0000256" key="6">
    <source>
        <dbReference type="ARBA" id="ARBA00048348"/>
    </source>
</evidence>
<accession>A0A0A3ASR9</accession>
<keyword evidence="4" id="KW-0862">Zinc</keyword>
<dbReference type="InterPro" id="IPR041891">
    <property type="entry name" value="Alpha_CA_prokaryot-like"/>
</dbReference>
<dbReference type="Proteomes" id="UP000030380">
    <property type="component" value="Unassembled WGS sequence"/>
</dbReference>
<dbReference type="PANTHER" id="PTHR18952">
    <property type="entry name" value="CARBONIC ANHYDRASE"/>
    <property type="match status" value="1"/>
</dbReference>
<comment type="caution">
    <text evidence="8">The sequence shown here is derived from an EMBL/GenBank/DDBJ whole genome shotgun (WGS) entry which is preliminary data.</text>
</comment>
<dbReference type="PROSITE" id="PS51144">
    <property type="entry name" value="ALPHA_CA_2"/>
    <property type="match status" value="1"/>
</dbReference>
<keyword evidence="5" id="KW-0456">Lyase</keyword>
<dbReference type="InterPro" id="IPR023561">
    <property type="entry name" value="Carbonic_anhydrase_a-class"/>
</dbReference>
<evidence type="ECO:0000256" key="4">
    <source>
        <dbReference type="ARBA" id="ARBA00022833"/>
    </source>
</evidence>
<dbReference type="AlphaFoldDB" id="A0A0A3ASR9"/>
<dbReference type="SUPFAM" id="SSF51069">
    <property type="entry name" value="Carbonic anhydrase"/>
    <property type="match status" value="1"/>
</dbReference>
<gene>
    <name evidence="8" type="ORF">OA57_04340</name>
</gene>
<dbReference type="GO" id="GO:0008270">
    <property type="term" value="F:zinc ion binding"/>
    <property type="evidence" value="ECO:0007669"/>
    <property type="project" value="InterPro"/>
</dbReference>
<dbReference type="CDD" id="cd03124">
    <property type="entry name" value="alpha_CA_prokaryotic_like"/>
    <property type="match status" value="1"/>
</dbReference>
<evidence type="ECO:0000256" key="2">
    <source>
        <dbReference type="ARBA" id="ARBA00012925"/>
    </source>
</evidence>
<dbReference type="STRING" id="505317.OA57_04340"/>
<dbReference type="InterPro" id="IPR036398">
    <property type="entry name" value="CA_dom_sf"/>
</dbReference>
<comment type="similarity">
    <text evidence="1">Belongs to the alpha-carbonic anhydrase family.</text>
</comment>
<dbReference type="GO" id="GO:0004089">
    <property type="term" value="F:carbonate dehydratase activity"/>
    <property type="evidence" value="ECO:0007669"/>
    <property type="project" value="UniProtKB-EC"/>
</dbReference>
<keyword evidence="9" id="KW-1185">Reference proteome</keyword>
<dbReference type="Pfam" id="PF00194">
    <property type="entry name" value="Carb_anhydrase"/>
    <property type="match status" value="1"/>
</dbReference>
<evidence type="ECO:0000256" key="1">
    <source>
        <dbReference type="ARBA" id="ARBA00010718"/>
    </source>
</evidence>
<sequence length="246" mass="27340">MATAICTVFLSACSHQPSAEHHPHWSYQGEESPAHWGELAQEFAVCGSGHLQSPVDLSTKAKVVKAHLHYQYSPMDYILENNGHTVQLTPQTKSVNLILEGKEYTLQQFHVHTPGEHTLNSKQFPMELHFVHTDSHGEIAVIAVMFAVGKENSHLNNLLKKQVKVGEKVALTEKINVQDLFPKNTQHLSLKGSLTTPPCTEGVNWIVMEQPLQASYAQLTAMEKMIGLKNNRPLQSLGDRIVVIGN</sequence>
<proteinExistence type="inferred from homology"/>
<comment type="catalytic activity">
    <reaction evidence="6">
        <text>hydrogencarbonate + H(+) = CO2 + H2O</text>
        <dbReference type="Rhea" id="RHEA:10748"/>
        <dbReference type="ChEBI" id="CHEBI:15377"/>
        <dbReference type="ChEBI" id="CHEBI:15378"/>
        <dbReference type="ChEBI" id="CHEBI:16526"/>
        <dbReference type="ChEBI" id="CHEBI:17544"/>
        <dbReference type="EC" id="4.2.1.1"/>
    </reaction>
</comment>
<protein>
    <recommendedName>
        <fullName evidence="2">carbonic anhydrase</fullName>
        <ecNumber evidence="2">4.2.1.1</ecNumber>
    </recommendedName>
</protein>
<organism evidence="8 9">
    <name type="scientific">Chelonobacter oris</name>
    <dbReference type="NCBI Taxonomy" id="505317"/>
    <lineage>
        <taxon>Bacteria</taxon>
        <taxon>Pseudomonadati</taxon>
        <taxon>Pseudomonadota</taxon>
        <taxon>Gammaproteobacteria</taxon>
        <taxon>Pasteurellales</taxon>
        <taxon>Pasteurellaceae</taxon>
        <taxon>Chelonobacter</taxon>
    </lineage>
</organism>
<evidence type="ECO:0000256" key="5">
    <source>
        <dbReference type="ARBA" id="ARBA00023239"/>
    </source>
</evidence>
<reference evidence="8 9" key="1">
    <citation type="submission" date="2014-11" db="EMBL/GenBank/DDBJ databases">
        <title>Draft genome sequence of Chelonobacter oris 1662T, associated with respiratory disease in Hermann's Tortoises.</title>
        <authorList>
            <person name="Kudirkiene E."/>
            <person name="Hansen M.J."/>
            <person name="Bojesen A.M."/>
        </authorList>
    </citation>
    <scope>NUCLEOTIDE SEQUENCE [LARGE SCALE GENOMIC DNA]</scope>
    <source>
        <strain evidence="8 9">1662</strain>
    </source>
</reference>
<dbReference type="EC" id="4.2.1.1" evidence="2"/>
<dbReference type="PANTHER" id="PTHR18952:SF265">
    <property type="entry name" value="CARBONIC ANHYDRASE"/>
    <property type="match status" value="1"/>
</dbReference>
<dbReference type="EMBL" id="JSUM01000006">
    <property type="protein sequence ID" value="KGQ70792.1"/>
    <property type="molecule type" value="Genomic_DNA"/>
</dbReference>
<evidence type="ECO:0000259" key="7">
    <source>
        <dbReference type="PROSITE" id="PS51144"/>
    </source>
</evidence>
<evidence type="ECO:0000256" key="3">
    <source>
        <dbReference type="ARBA" id="ARBA00022723"/>
    </source>
</evidence>